<dbReference type="AlphaFoldDB" id="Q8VWE1"/>
<evidence type="ECO:0000313" key="2">
    <source>
        <dbReference type="Proteomes" id="UP000001973"/>
    </source>
</evidence>
<gene>
    <name evidence="1" type="ordered locus">SCP2.08</name>
</gene>
<dbReference type="RefSeq" id="WP_011039585.1">
    <property type="nucleotide sequence ID" value="NC_003904.1"/>
</dbReference>
<name>Q8VWE1_STRCO</name>
<sequence length="61" mass="6546">MTQSKHLVKARDFAEQSAELLPEIDDPGVKAQTLALLAIAHAVLETGFDIDNVRSAIESNG</sequence>
<proteinExistence type="predicted"/>
<organism evidence="1 2">
    <name type="scientific">Streptomyces coelicolor (strain ATCC BAA-471 / A3(2) / M145)</name>
    <dbReference type="NCBI Taxonomy" id="100226"/>
    <lineage>
        <taxon>Bacteria</taxon>
        <taxon>Bacillati</taxon>
        <taxon>Actinomycetota</taxon>
        <taxon>Actinomycetes</taxon>
        <taxon>Kitasatosporales</taxon>
        <taxon>Streptomycetaceae</taxon>
        <taxon>Streptomyces</taxon>
        <taxon>Streptomyces albidoflavus group</taxon>
    </lineage>
</organism>
<dbReference type="HOGENOM" id="CLU_2920630_0_0_11"/>
<dbReference type="Proteomes" id="UP000001973">
    <property type="component" value="Plasmid SCP2"/>
</dbReference>
<protein>
    <submittedName>
        <fullName evidence="1">Uncharacterized protein</fullName>
    </submittedName>
</protein>
<keyword evidence="1" id="KW-0614">Plasmid</keyword>
<reference evidence="1 2" key="1">
    <citation type="journal article" date="2002" name="Nature">
        <title>Complete genome sequence of the model actinomycete Streptomyces coelicolor A3(2).</title>
        <authorList>
            <person name="Bentley S.D."/>
            <person name="Chater K.F."/>
            <person name="Cerdeno-Tarraga A.M."/>
            <person name="Challis G.L."/>
            <person name="Thomson N.R."/>
            <person name="James K.D."/>
            <person name="Harris D.E."/>
            <person name="Quail M.A."/>
            <person name="Kieser H."/>
            <person name="Harper D."/>
            <person name="Bateman A."/>
            <person name="Brown S."/>
            <person name="Chandra G."/>
            <person name="Chen C.W."/>
            <person name="Collins M."/>
            <person name="Cronin A."/>
            <person name="Fraser A."/>
            <person name="Goble A."/>
            <person name="Hidalgo J."/>
            <person name="Hornsby T."/>
            <person name="Howarth S."/>
            <person name="Huang C.H."/>
            <person name="Kieser T."/>
            <person name="Larke L."/>
            <person name="Murphy L."/>
            <person name="Oliver K."/>
            <person name="O'Neil S."/>
            <person name="Rabbinowitsch E."/>
            <person name="Rajandream M.A."/>
            <person name="Rutherford K."/>
            <person name="Rutter S."/>
            <person name="Seeger K."/>
            <person name="Saunders D."/>
            <person name="Sharp S."/>
            <person name="Squares R."/>
            <person name="Squares S."/>
            <person name="Taylor K."/>
            <person name="Warren T."/>
            <person name="Wietzorrek A."/>
            <person name="Woodward J."/>
            <person name="Barrell B.G."/>
            <person name="Parkhill J."/>
            <person name="Hopwood D.A."/>
        </authorList>
    </citation>
    <scope>NUCLEOTIDE SEQUENCE [LARGE SCALE GENOMIC DNA]</scope>
    <source>
        <strain evidence="2">ATCC BAA-471 / A3(2) / M145</strain>
    </source>
</reference>
<accession>Q8VWE1</accession>
<evidence type="ECO:0000313" key="1">
    <source>
        <dbReference type="EMBL" id="CAD12001.1"/>
    </source>
</evidence>
<geneLocation type="plasmid" evidence="1 2">
    <name>SCP2</name>
</geneLocation>
<keyword evidence="2" id="KW-1185">Reference proteome</keyword>
<dbReference type="EMBL" id="AL645771">
    <property type="protein sequence ID" value="CAD12001.1"/>
    <property type="molecule type" value="Genomic_DNA"/>
</dbReference>
<dbReference type="InParanoid" id="Q8VWE1"/>
<dbReference type="KEGG" id="sco:SCP2.08"/>